<organism evidence="2 3">
    <name type="scientific">Halorubrum vacuolatum</name>
    <name type="common">Natronobacterium vacuolatum</name>
    <dbReference type="NCBI Taxonomy" id="63740"/>
    <lineage>
        <taxon>Archaea</taxon>
        <taxon>Methanobacteriati</taxon>
        <taxon>Methanobacteriota</taxon>
        <taxon>Stenosarchaea group</taxon>
        <taxon>Halobacteria</taxon>
        <taxon>Halobacteriales</taxon>
        <taxon>Haloferacaceae</taxon>
        <taxon>Halorubrum</taxon>
    </lineage>
</organism>
<evidence type="ECO:0000256" key="1">
    <source>
        <dbReference type="SAM" id="Phobius"/>
    </source>
</evidence>
<sequence length="75" mass="7910">MADDDRRGAAFSEGFVVPIAGLLSLLFALMAGITLGNAIGGAPSDYALPVTFGIVSILAFRLRQRVRAARETSEK</sequence>
<evidence type="ECO:0000313" key="2">
    <source>
        <dbReference type="EMBL" id="SNR46448.1"/>
    </source>
</evidence>
<feature type="transmembrane region" description="Helical" evidence="1">
    <location>
        <begin position="15"/>
        <end position="40"/>
    </location>
</feature>
<accession>A0A238WJ22</accession>
<dbReference type="EMBL" id="FZNQ01000008">
    <property type="protein sequence ID" value="SNR46448.1"/>
    <property type="molecule type" value="Genomic_DNA"/>
</dbReference>
<gene>
    <name evidence="2" type="ORF">SAMN06264855_10844</name>
</gene>
<reference evidence="2 3" key="1">
    <citation type="submission" date="2017-06" db="EMBL/GenBank/DDBJ databases">
        <authorList>
            <person name="Kim H.J."/>
            <person name="Triplett B.A."/>
        </authorList>
    </citation>
    <scope>NUCLEOTIDE SEQUENCE [LARGE SCALE GENOMIC DNA]</scope>
    <source>
        <strain evidence="2 3">DSM 8800</strain>
    </source>
</reference>
<keyword evidence="1" id="KW-0812">Transmembrane</keyword>
<proteinExistence type="predicted"/>
<evidence type="ECO:0000313" key="3">
    <source>
        <dbReference type="Proteomes" id="UP000198397"/>
    </source>
</evidence>
<name>A0A238WJ22_HALVU</name>
<dbReference type="Proteomes" id="UP000198397">
    <property type="component" value="Unassembled WGS sequence"/>
</dbReference>
<protein>
    <submittedName>
        <fullName evidence="2">Uncharacterized protein</fullName>
    </submittedName>
</protein>
<dbReference type="AlphaFoldDB" id="A0A238WJ22"/>
<keyword evidence="1" id="KW-1133">Transmembrane helix</keyword>
<keyword evidence="3" id="KW-1185">Reference proteome</keyword>
<dbReference type="OrthoDB" id="201437at2157"/>
<feature type="transmembrane region" description="Helical" evidence="1">
    <location>
        <begin position="46"/>
        <end position="62"/>
    </location>
</feature>
<dbReference type="RefSeq" id="WP_089384726.1">
    <property type="nucleotide sequence ID" value="NZ_FZNQ01000008.1"/>
</dbReference>
<keyword evidence="1" id="KW-0472">Membrane</keyword>